<dbReference type="EMBL" id="JZEY01000061">
    <property type="protein sequence ID" value="KKB08088.1"/>
    <property type="molecule type" value="Genomic_DNA"/>
</dbReference>
<dbReference type="PATRIC" id="fig|429727.3.peg.3292"/>
<dbReference type="InterPro" id="IPR009389">
    <property type="entry name" value="DUF1045"/>
</dbReference>
<dbReference type="AlphaFoldDB" id="A0A0F5FH31"/>
<keyword evidence="2" id="KW-1185">Reference proteome</keyword>
<dbReference type="OrthoDB" id="4954742at2"/>
<dbReference type="Gene3D" id="3.90.1140.10">
    <property type="entry name" value="Cyclic phosphodiesterase"/>
    <property type="match status" value="1"/>
</dbReference>
<organism evidence="1 2">
    <name type="scientific">Devosia chinhatensis</name>
    <dbReference type="NCBI Taxonomy" id="429727"/>
    <lineage>
        <taxon>Bacteria</taxon>
        <taxon>Pseudomonadati</taxon>
        <taxon>Pseudomonadota</taxon>
        <taxon>Alphaproteobacteria</taxon>
        <taxon>Hyphomicrobiales</taxon>
        <taxon>Devosiaceae</taxon>
        <taxon>Devosia</taxon>
    </lineage>
</organism>
<name>A0A0F5FH31_9HYPH</name>
<sequence>MPQRFAIYYAPDVNDALWDRATVWLGRDADTAALVEGAVAGLERTRLLNLTQSAGRYGFHATLKPPMALAEGRSEEHLRAALEDFARVTRPVALGPLTIGDIDGFLALIPDGENPELQDLAGRIVDHFEPFRAPLDPRSREARAQTGLSPRQLELLDAYGYPYVQDEFRFHMTLTDRLEGEDRSELYDSARIWFGPVLETPMHLDRLVLFHEPDSGKPFRRIAEFAFKG</sequence>
<dbReference type="NCBIfam" id="TIGR03223">
    <property type="entry name" value="Phn_opern_protn"/>
    <property type="match status" value="1"/>
</dbReference>
<reference evidence="1 2" key="1">
    <citation type="submission" date="2015-03" db="EMBL/GenBank/DDBJ databases">
        <authorList>
            <person name="Hassan Y."/>
            <person name="Lepp D."/>
            <person name="Li X.-Z."/>
            <person name="Zhou T."/>
        </authorList>
    </citation>
    <scope>NUCLEOTIDE SEQUENCE [LARGE SCALE GENOMIC DNA]</scope>
    <source>
        <strain evidence="1 2">IPL18</strain>
    </source>
</reference>
<dbReference type="Proteomes" id="UP000033649">
    <property type="component" value="Unassembled WGS sequence"/>
</dbReference>
<dbReference type="Pfam" id="PF06299">
    <property type="entry name" value="DUF1045"/>
    <property type="match status" value="1"/>
</dbReference>
<protein>
    <recommendedName>
        <fullName evidence="3">Phosphonate metabolism protein</fullName>
    </recommendedName>
</protein>
<gene>
    <name evidence="1" type="ORF">VE26_16080</name>
</gene>
<accession>A0A0F5FH31</accession>
<dbReference type="PIRSF" id="PIRSF033328">
    <property type="entry name" value="Phest_Mll4975"/>
    <property type="match status" value="1"/>
</dbReference>
<dbReference type="InterPro" id="IPR009097">
    <property type="entry name" value="Cyclic_Pdiesterase"/>
</dbReference>
<comment type="caution">
    <text evidence="1">The sequence shown here is derived from an EMBL/GenBank/DDBJ whole genome shotgun (WGS) entry which is preliminary data.</text>
</comment>
<dbReference type="SUPFAM" id="SSF55144">
    <property type="entry name" value="LigT-like"/>
    <property type="match status" value="1"/>
</dbReference>
<dbReference type="RefSeq" id="WP_046106117.1">
    <property type="nucleotide sequence ID" value="NZ_JZEY01000061.1"/>
</dbReference>
<dbReference type="STRING" id="429727.VE26_16080"/>
<evidence type="ECO:0000313" key="2">
    <source>
        <dbReference type="Proteomes" id="UP000033649"/>
    </source>
</evidence>
<evidence type="ECO:0008006" key="3">
    <source>
        <dbReference type="Google" id="ProtNLM"/>
    </source>
</evidence>
<evidence type="ECO:0000313" key="1">
    <source>
        <dbReference type="EMBL" id="KKB08088.1"/>
    </source>
</evidence>
<proteinExistence type="predicted"/>